<gene>
    <name evidence="1" type="ORF">PSTT_01291</name>
</gene>
<keyword evidence="2" id="KW-1185">Reference proteome</keyword>
<evidence type="ECO:0000313" key="1">
    <source>
        <dbReference type="EMBL" id="POW16464.1"/>
    </source>
</evidence>
<dbReference type="VEuPathDB" id="FungiDB:PSTT_01291"/>
<dbReference type="Proteomes" id="UP000239156">
    <property type="component" value="Unassembled WGS sequence"/>
</dbReference>
<name>A0A2S4W3W3_9BASI</name>
<dbReference type="AlphaFoldDB" id="A0A2S4W3W3"/>
<evidence type="ECO:0000313" key="2">
    <source>
        <dbReference type="Proteomes" id="UP000239156"/>
    </source>
</evidence>
<reference evidence="1" key="1">
    <citation type="submission" date="2017-12" db="EMBL/GenBank/DDBJ databases">
        <title>Gene loss provides genomic basis for host adaptation in cereal stripe rust fungi.</title>
        <authorList>
            <person name="Xia C."/>
        </authorList>
    </citation>
    <scope>NUCLEOTIDE SEQUENCE [LARGE SCALE GENOMIC DNA]</scope>
    <source>
        <strain evidence="1">93-210</strain>
    </source>
</reference>
<comment type="caution">
    <text evidence="1">The sequence shown here is derived from an EMBL/GenBank/DDBJ whole genome shotgun (WGS) entry which is preliminary data.</text>
</comment>
<dbReference type="OrthoDB" id="10504603at2759"/>
<dbReference type="EMBL" id="PKSL01000007">
    <property type="protein sequence ID" value="POW16464.1"/>
    <property type="molecule type" value="Genomic_DNA"/>
</dbReference>
<organism evidence="1 2">
    <name type="scientific">Puccinia striiformis</name>
    <dbReference type="NCBI Taxonomy" id="27350"/>
    <lineage>
        <taxon>Eukaryota</taxon>
        <taxon>Fungi</taxon>
        <taxon>Dikarya</taxon>
        <taxon>Basidiomycota</taxon>
        <taxon>Pucciniomycotina</taxon>
        <taxon>Pucciniomycetes</taxon>
        <taxon>Pucciniales</taxon>
        <taxon>Pucciniaceae</taxon>
        <taxon>Puccinia</taxon>
    </lineage>
</organism>
<dbReference type="VEuPathDB" id="FungiDB:PSHT_05863"/>
<accession>A0A2S4W3W3</accession>
<proteinExistence type="predicted"/>
<sequence length="128" mass="14483">MTEKLLYIGEVISKFGLDPKRYITAFFCNENAKIVSNRRLWGAGIGWRSTQEVLHGIKGLVCKTTNGKSRWKDYILSEARIFIFTIAQLSAQEIIAAEGGAHGQFPQGNYHNSSKITRTRENRAPRTH</sequence>
<protein>
    <submittedName>
        <fullName evidence="1">Uncharacterized protein</fullName>
    </submittedName>
</protein>